<sequence length="213" mass="24064">MNIAFRAAGYGLLVAVVSAGIMYQANEFRYSDEGHMVELKTLNDNMNKNGSDWYDRFPVKNGVMNVTDGSGTVFFNVPAGTKQADIIKHFSAKPQYKNHNFFNQKYQYFDDTSGCMPWSVYLTNHQSGINYDNFATEFNDYVSSCAWATTSDMSFNIKSSTELKHEFFSKTEDLTPWGIGLGILAMLPGLWVGFWRLLGMAYRSAKKSAKGDY</sequence>
<evidence type="ECO:0000313" key="3">
    <source>
        <dbReference type="Proteomes" id="UP000328848"/>
    </source>
</evidence>
<protein>
    <submittedName>
        <fullName evidence="2">Uncharacterized protein</fullName>
    </submittedName>
</protein>
<dbReference type="AlphaFoldDB" id="A0A8B6IWJ0"/>
<keyword evidence="1" id="KW-0812">Transmembrane</keyword>
<comment type="caution">
    <text evidence="2">The sequence shown here is derived from an EMBL/GenBank/DDBJ whole genome shotgun (WGS) entry which is preliminary data.</text>
</comment>
<feature type="transmembrane region" description="Helical" evidence="1">
    <location>
        <begin position="177"/>
        <end position="198"/>
    </location>
</feature>
<dbReference type="EMBL" id="CAAHGQ010000030">
    <property type="protein sequence ID" value="VGQ13586.1"/>
    <property type="molecule type" value="Genomic_DNA"/>
</dbReference>
<keyword evidence="1" id="KW-1133">Transmembrane helix</keyword>
<keyword evidence="1" id="KW-0472">Membrane</keyword>
<reference evidence="2 3" key="1">
    <citation type="submission" date="2019-04" db="EMBL/GenBank/DDBJ databases">
        <authorList>
            <person name="Brisse S."/>
            <person name="Rodrigues C."/>
        </authorList>
    </citation>
    <scope>NUCLEOTIDE SEQUENCE [LARGE SCALE GENOMIC DNA]</scope>
    <source>
        <strain evidence="2">SB5857</strain>
    </source>
</reference>
<feature type="transmembrane region" description="Helical" evidence="1">
    <location>
        <begin position="7"/>
        <end position="25"/>
    </location>
</feature>
<evidence type="ECO:0000256" key="1">
    <source>
        <dbReference type="SAM" id="Phobius"/>
    </source>
</evidence>
<proteinExistence type="predicted"/>
<name>A0A8B6IWJ0_9ENTR</name>
<accession>A0A8B6IWJ0</accession>
<gene>
    <name evidence="2" type="ORF">SB5857_04777</name>
</gene>
<dbReference type="RefSeq" id="WP_136033135.1">
    <property type="nucleotide sequence ID" value="NZ_CAAHGQ010000030.1"/>
</dbReference>
<dbReference type="Proteomes" id="UP000328848">
    <property type="component" value="Unassembled WGS sequence"/>
</dbReference>
<organism evidence="2 3">
    <name type="scientific">Klebsiella africana</name>
    <dbReference type="NCBI Taxonomy" id="2489010"/>
    <lineage>
        <taxon>Bacteria</taxon>
        <taxon>Pseudomonadati</taxon>
        <taxon>Pseudomonadota</taxon>
        <taxon>Gammaproteobacteria</taxon>
        <taxon>Enterobacterales</taxon>
        <taxon>Enterobacteriaceae</taxon>
        <taxon>Klebsiella/Raoultella group</taxon>
        <taxon>Klebsiella</taxon>
    </lineage>
</organism>
<evidence type="ECO:0000313" key="2">
    <source>
        <dbReference type="EMBL" id="VGQ13586.1"/>
    </source>
</evidence>